<name>A0ABX1N3R7_9RHOO</name>
<reference evidence="5" key="1">
    <citation type="submission" date="2019-12" db="EMBL/GenBank/DDBJ databases">
        <title>Comparative genomics gives insights into the taxonomy of the Azoarcus-Aromatoleum group and reveals separate origins of nif in the plant-associated Azoarcus and non-plant-associated Aromatoleum sub-groups.</title>
        <authorList>
            <person name="Lafos M."/>
            <person name="Maluk M."/>
            <person name="Batista M."/>
            <person name="Junghare M."/>
            <person name="Carmona M."/>
            <person name="Faoro H."/>
            <person name="Cruz L.M."/>
            <person name="Battistoni F."/>
            <person name="De Souza E."/>
            <person name="Pedrosa F."/>
            <person name="Chen W.-M."/>
            <person name="Poole P.S."/>
            <person name="Dixon R.A."/>
            <person name="James E.K."/>
        </authorList>
    </citation>
    <scope>NUCLEOTIDE SEQUENCE</scope>
    <source>
        <strain evidence="5">U120</strain>
    </source>
</reference>
<comment type="caution">
    <text evidence="5">The sequence shown here is derived from an EMBL/GenBank/DDBJ whole genome shotgun (WGS) entry which is preliminary data.</text>
</comment>
<evidence type="ECO:0000256" key="4">
    <source>
        <dbReference type="SAM" id="MobiDB-lite"/>
    </source>
</evidence>
<dbReference type="InterPro" id="IPR023620">
    <property type="entry name" value="SmpB"/>
</dbReference>
<dbReference type="InterPro" id="IPR000037">
    <property type="entry name" value="SsrA-bd_prot"/>
</dbReference>
<dbReference type="HAMAP" id="MF_00023">
    <property type="entry name" value="SmpB"/>
    <property type="match status" value="1"/>
</dbReference>
<dbReference type="InterPro" id="IPR020081">
    <property type="entry name" value="SsrA-bd_prot_CS"/>
</dbReference>
<comment type="similarity">
    <text evidence="3">Belongs to the SmpB family.</text>
</comment>
<feature type="compositionally biased region" description="Basic and acidic residues" evidence="4">
    <location>
        <begin position="123"/>
        <end position="142"/>
    </location>
</feature>
<keyword evidence="1 3" id="KW-0963">Cytoplasm</keyword>
<dbReference type="PROSITE" id="PS01317">
    <property type="entry name" value="SSRP"/>
    <property type="match status" value="1"/>
</dbReference>
<dbReference type="Proteomes" id="UP000601990">
    <property type="component" value="Unassembled WGS sequence"/>
</dbReference>
<accession>A0ABX1N3R7</accession>
<dbReference type="Pfam" id="PF01668">
    <property type="entry name" value="SmpB"/>
    <property type="match status" value="1"/>
</dbReference>
<organism evidence="5 6">
    <name type="scientific">Aromatoleum buckelii</name>
    <dbReference type="NCBI Taxonomy" id="200254"/>
    <lineage>
        <taxon>Bacteria</taxon>
        <taxon>Pseudomonadati</taxon>
        <taxon>Pseudomonadota</taxon>
        <taxon>Betaproteobacteria</taxon>
        <taxon>Rhodocyclales</taxon>
        <taxon>Rhodocyclaceae</taxon>
        <taxon>Aromatoleum</taxon>
    </lineage>
</organism>
<keyword evidence="6" id="KW-1185">Reference proteome</keyword>
<evidence type="ECO:0000313" key="5">
    <source>
        <dbReference type="EMBL" id="NMF93904.1"/>
    </source>
</evidence>
<evidence type="ECO:0000256" key="1">
    <source>
        <dbReference type="ARBA" id="ARBA00022490"/>
    </source>
</evidence>
<evidence type="ECO:0000313" key="6">
    <source>
        <dbReference type="Proteomes" id="UP000601990"/>
    </source>
</evidence>
<dbReference type="SUPFAM" id="SSF74982">
    <property type="entry name" value="Small protein B (SmpB)"/>
    <property type="match status" value="1"/>
</dbReference>
<dbReference type="EMBL" id="WTVH01000020">
    <property type="protein sequence ID" value="NMF93904.1"/>
    <property type="molecule type" value="Genomic_DNA"/>
</dbReference>
<comment type="function">
    <text evidence="3">Required for rescue of stalled ribosomes mediated by trans-translation. Binds to transfer-messenger RNA (tmRNA), required for stable association of tmRNA with ribosomes. tmRNA and SmpB together mimic tRNA shape, replacing the anticodon stem-loop with SmpB. tmRNA is encoded by the ssrA gene; the 2 termini fold to resemble tRNA(Ala) and it encodes a 'tag peptide', a short internal open reading frame. During trans-translation Ala-aminoacylated tmRNA acts like a tRNA, entering the A-site of stalled ribosomes, displacing the stalled mRNA. The ribosome then switches to translate the ORF on the tmRNA; the nascent peptide is terminated with the 'tag peptide' encoded by the tmRNA and targeted for degradation. The ribosome is freed to recommence translation, which seems to be the essential function of trans-translation.</text>
</comment>
<protein>
    <recommendedName>
        <fullName evidence="3">SsrA-binding protein</fullName>
    </recommendedName>
    <alternativeName>
        <fullName evidence="3">Small protein B</fullName>
    </alternativeName>
</protein>
<dbReference type="PANTHER" id="PTHR30308">
    <property type="entry name" value="TMRNA-BINDING COMPONENT OF TRANS-TRANSLATION TAGGING COMPLEX"/>
    <property type="match status" value="1"/>
</dbReference>
<keyword evidence="2 3" id="KW-0694">RNA-binding</keyword>
<dbReference type="NCBIfam" id="TIGR00086">
    <property type="entry name" value="smpB"/>
    <property type="match status" value="1"/>
</dbReference>
<gene>
    <name evidence="3 5" type="primary">smpB</name>
    <name evidence="5" type="ORF">GO608_11250</name>
</gene>
<dbReference type="CDD" id="cd09294">
    <property type="entry name" value="SmpB"/>
    <property type="match status" value="1"/>
</dbReference>
<feature type="region of interest" description="Disordered" evidence="4">
    <location>
        <begin position="122"/>
        <end position="148"/>
    </location>
</feature>
<evidence type="ECO:0000256" key="3">
    <source>
        <dbReference type="HAMAP-Rule" id="MF_00023"/>
    </source>
</evidence>
<sequence>MSIIDNRKAFHDYFIEEKYEAGLVLEGWEVKAIRAGRANIKEAYVILRGEELFILGMHISALQSASTHVKTDPVRTRKLLMHAKEIAKLIGKVERAGFTLVPLDLHYAKGRIKATIGLAKGKKQYDKRESEKERDWERDKARLMRAKT</sequence>
<proteinExistence type="inferred from homology"/>
<comment type="subcellular location">
    <subcellularLocation>
        <location evidence="3">Cytoplasm</location>
    </subcellularLocation>
    <text evidence="3">The tmRNA-SmpB complex associates with stalled 70S ribosomes.</text>
</comment>
<dbReference type="NCBIfam" id="NF003843">
    <property type="entry name" value="PRK05422.1"/>
    <property type="match status" value="1"/>
</dbReference>
<evidence type="ECO:0000256" key="2">
    <source>
        <dbReference type="ARBA" id="ARBA00022884"/>
    </source>
</evidence>
<dbReference type="RefSeq" id="WP_169199155.1">
    <property type="nucleotide sequence ID" value="NZ_WTVH02000007.1"/>
</dbReference>
<dbReference type="PANTHER" id="PTHR30308:SF2">
    <property type="entry name" value="SSRA-BINDING PROTEIN"/>
    <property type="match status" value="1"/>
</dbReference>
<dbReference type="Gene3D" id="2.40.280.10">
    <property type="match status" value="1"/>
</dbReference>